<dbReference type="Proteomes" id="UP000030745">
    <property type="component" value="Unassembled WGS sequence"/>
</dbReference>
<keyword evidence="2" id="KW-1185">Reference proteome</keyword>
<evidence type="ECO:0000313" key="2">
    <source>
        <dbReference type="Proteomes" id="UP000030745"/>
    </source>
</evidence>
<dbReference type="KEGG" id="spar:SPRG_14970"/>
<organism evidence="1 2">
    <name type="scientific">Saprolegnia parasitica (strain CBS 223.65)</name>
    <dbReference type="NCBI Taxonomy" id="695850"/>
    <lineage>
        <taxon>Eukaryota</taxon>
        <taxon>Sar</taxon>
        <taxon>Stramenopiles</taxon>
        <taxon>Oomycota</taxon>
        <taxon>Saprolegniomycetes</taxon>
        <taxon>Saprolegniales</taxon>
        <taxon>Saprolegniaceae</taxon>
        <taxon>Saprolegnia</taxon>
    </lineage>
</organism>
<accession>A0A067BLQ8</accession>
<name>A0A067BLQ8_SAPPC</name>
<dbReference type="GeneID" id="24136746"/>
<proteinExistence type="predicted"/>
<dbReference type="VEuPathDB" id="FungiDB:SPRG_14970"/>
<dbReference type="EMBL" id="KK583369">
    <property type="protein sequence ID" value="KDO19138.1"/>
    <property type="molecule type" value="Genomic_DNA"/>
</dbReference>
<reference evidence="1 2" key="1">
    <citation type="journal article" date="2013" name="PLoS Genet.">
        <title>Distinctive expansion of potential virulence genes in the genome of the oomycete fish pathogen Saprolegnia parasitica.</title>
        <authorList>
            <person name="Jiang R.H."/>
            <person name="de Bruijn I."/>
            <person name="Haas B.J."/>
            <person name="Belmonte R."/>
            <person name="Lobach L."/>
            <person name="Christie J."/>
            <person name="van den Ackerveken G."/>
            <person name="Bottin A."/>
            <person name="Bulone V."/>
            <person name="Diaz-Moreno S.M."/>
            <person name="Dumas B."/>
            <person name="Fan L."/>
            <person name="Gaulin E."/>
            <person name="Govers F."/>
            <person name="Grenville-Briggs L.J."/>
            <person name="Horner N.R."/>
            <person name="Levin J.Z."/>
            <person name="Mammella M."/>
            <person name="Meijer H.J."/>
            <person name="Morris P."/>
            <person name="Nusbaum C."/>
            <person name="Oome S."/>
            <person name="Phillips A.J."/>
            <person name="van Rooyen D."/>
            <person name="Rzeszutek E."/>
            <person name="Saraiva M."/>
            <person name="Secombes C.J."/>
            <person name="Seidl M.F."/>
            <person name="Snel B."/>
            <person name="Stassen J.H."/>
            <person name="Sykes S."/>
            <person name="Tripathy S."/>
            <person name="van den Berg H."/>
            <person name="Vega-Arreguin J.C."/>
            <person name="Wawra S."/>
            <person name="Young S.K."/>
            <person name="Zeng Q."/>
            <person name="Dieguez-Uribeondo J."/>
            <person name="Russ C."/>
            <person name="Tyler B.M."/>
            <person name="van West P."/>
        </authorList>
    </citation>
    <scope>NUCLEOTIDE SEQUENCE [LARGE SCALE GENOMIC DNA]</scope>
    <source>
        <strain evidence="1 2">CBS 223.65</strain>
    </source>
</reference>
<dbReference type="AlphaFoldDB" id="A0A067BLQ8"/>
<gene>
    <name evidence="1" type="ORF">SPRG_14970</name>
</gene>
<evidence type="ECO:0000313" key="1">
    <source>
        <dbReference type="EMBL" id="KDO19138.1"/>
    </source>
</evidence>
<dbReference type="RefSeq" id="XP_012210171.1">
    <property type="nucleotide sequence ID" value="XM_012354781.1"/>
</dbReference>
<sequence>MVPQREDRAAIARLRRTPRVLQRNDVIEFCHPRDRYDSKCKLSTHQSFFNPSLKPYTTISVSRG</sequence>
<protein>
    <submittedName>
        <fullName evidence="1">Uncharacterized protein</fullName>
    </submittedName>
</protein>
<feature type="non-terminal residue" evidence="1">
    <location>
        <position position="64"/>
    </location>
</feature>